<dbReference type="NCBIfam" id="NF002881">
    <property type="entry name" value="PRK03343.1"/>
    <property type="match status" value="1"/>
</dbReference>
<dbReference type="PROSITE" id="PS51463">
    <property type="entry name" value="P_GLUCOSE_ISOMERASE_3"/>
    <property type="match status" value="1"/>
</dbReference>
<keyword evidence="8 11" id="KW-0570">Pentose shunt</keyword>
<evidence type="ECO:0000256" key="3">
    <source>
        <dbReference type="ARBA" id="ARBA00004857"/>
    </source>
</evidence>
<evidence type="ECO:0000256" key="10">
    <source>
        <dbReference type="ARBA" id="ARBA00048810"/>
    </source>
</evidence>
<evidence type="ECO:0000256" key="9">
    <source>
        <dbReference type="ARBA" id="ARBA00023270"/>
    </source>
</evidence>
<evidence type="ECO:0000256" key="7">
    <source>
        <dbReference type="ARBA" id="ARBA00022679"/>
    </source>
</evidence>
<feature type="active site" description="Schiff-base intermediate with substrate" evidence="11">
    <location>
        <position position="139"/>
    </location>
</feature>
<dbReference type="NCBIfam" id="TIGR00876">
    <property type="entry name" value="tal_mycobact"/>
    <property type="match status" value="1"/>
</dbReference>
<dbReference type="CDD" id="cd00955">
    <property type="entry name" value="Transaldolase_like"/>
    <property type="match status" value="1"/>
</dbReference>
<dbReference type="GO" id="GO:0097367">
    <property type="term" value="F:carbohydrate derivative binding"/>
    <property type="evidence" value="ECO:0007669"/>
    <property type="project" value="InterPro"/>
</dbReference>
<evidence type="ECO:0000256" key="5">
    <source>
        <dbReference type="ARBA" id="ARBA00013151"/>
    </source>
</evidence>
<evidence type="ECO:0000313" key="14">
    <source>
        <dbReference type="Proteomes" id="UP000319783"/>
    </source>
</evidence>
<dbReference type="UniPathway" id="UPA00109">
    <property type="reaction ID" value="UER00181"/>
</dbReference>
<comment type="subcellular location">
    <subcellularLocation>
        <location evidence="2 11">Cytoplasm</location>
    </subcellularLocation>
</comment>
<dbReference type="GO" id="GO:0006094">
    <property type="term" value="P:gluconeogenesis"/>
    <property type="evidence" value="ECO:0007669"/>
    <property type="project" value="UniProtKB-KW"/>
</dbReference>
<comment type="similarity">
    <text evidence="4 11">Belongs to the transaldolase family. Type 2 subfamily.</text>
</comment>
<dbReference type="PANTHER" id="PTHR10683">
    <property type="entry name" value="TRANSALDOLASE"/>
    <property type="match status" value="1"/>
</dbReference>
<organism evidence="13 14">
    <name type="scientific">Candidatus Jettenia ecosi</name>
    <dbReference type="NCBI Taxonomy" id="2494326"/>
    <lineage>
        <taxon>Bacteria</taxon>
        <taxon>Pseudomonadati</taxon>
        <taxon>Planctomycetota</taxon>
        <taxon>Candidatus Brocadiia</taxon>
        <taxon>Candidatus Brocadiales</taxon>
        <taxon>Candidatus Brocadiaceae</taxon>
        <taxon>Candidatus Jettenia</taxon>
    </lineage>
</organism>
<dbReference type="GO" id="GO:0006096">
    <property type="term" value="P:glycolytic process"/>
    <property type="evidence" value="ECO:0007669"/>
    <property type="project" value="UniProtKB-UniPathway"/>
</dbReference>
<dbReference type="Proteomes" id="UP000319783">
    <property type="component" value="Unassembled WGS sequence"/>
</dbReference>
<dbReference type="InterPro" id="IPR046348">
    <property type="entry name" value="SIS_dom_sf"/>
</dbReference>
<comment type="catalytic activity">
    <reaction evidence="12">
        <text>alpha-D-glucose 6-phosphate = beta-D-fructose 6-phosphate</text>
        <dbReference type="Rhea" id="RHEA:11816"/>
        <dbReference type="ChEBI" id="CHEBI:57634"/>
        <dbReference type="ChEBI" id="CHEBI:58225"/>
        <dbReference type="EC" id="5.3.1.9"/>
    </reaction>
</comment>
<keyword evidence="6 11" id="KW-0963">Cytoplasm</keyword>
<dbReference type="GO" id="GO:0006098">
    <property type="term" value="P:pentose-phosphate shunt"/>
    <property type="evidence" value="ECO:0007669"/>
    <property type="project" value="UniProtKB-UniRule"/>
</dbReference>
<evidence type="ECO:0000256" key="11">
    <source>
        <dbReference type="HAMAP-Rule" id="MF_00493"/>
    </source>
</evidence>
<dbReference type="EMBL" id="SULG01000002">
    <property type="protein sequence ID" value="TLD43561.1"/>
    <property type="molecule type" value="Genomic_DNA"/>
</dbReference>
<dbReference type="GO" id="GO:0004801">
    <property type="term" value="F:transaldolase activity"/>
    <property type="evidence" value="ECO:0007669"/>
    <property type="project" value="UniProtKB-UniRule"/>
</dbReference>
<dbReference type="SUPFAM" id="SSF51569">
    <property type="entry name" value="Aldolase"/>
    <property type="match status" value="1"/>
</dbReference>
<dbReference type="InterPro" id="IPR013785">
    <property type="entry name" value="Aldolase_TIM"/>
</dbReference>
<dbReference type="SUPFAM" id="SSF53697">
    <property type="entry name" value="SIS domain"/>
    <property type="match status" value="1"/>
</dbReference>
<evidence type="ECO:0000256" key="2">
    <source>
        <dbReference type="ARBA" id="ARBA00004496"/>
    </source>
</evidence>
<gene>
    <name evidence="11" type="primary">tal</name>
    <name evidence="13" type="ORF">JETT_0192</name>
</gene>
<dbReference type="Pfam" id="PF00342">
    <property type="entry name" value="PGI"/>
    <property type="match status" value="1"/>
</dbReference>
<dbReference type="PROSITE" id="PS00958">
    <property type="entry name" value="TRANSALDOLASE_2"/>
    <property type="match status" value="1"/>
</dbReference>
<dbReference type="PANTHER" id="PTHR10683:SF31">
    <property type="entry name" value="TRANSALDOLASE"/>
    <property type="match status" value="1"/>
</dbReference>
<proteinExistence type="inferred from homology"/>
<comment type="function">
    <text evidence="1 11">Transaldolase is important for the balance of metabolites in the pentose-phosphate pathway.</text>
</comment>
<evidence type="ECO:0000256" key="12">
    <source>
        <dbReference type="RuleBase" id="RU000612"/>
    </source>
</evidence>
<keyword evidence="12" id="KW-0413">Isomerase</keyword>
<dbReference type="InterPro" id="IPR001672">
    <property type="entry name" value="G6P_Isomerase"/>
</dbReference>
<evidence type="ECO:0000256" key="1">
    <source>
        <dbReference type="ARBA" id="ARBA00003518"/>
    </source>
</evidence>
<dbReference type="NCBIfam" id="NF007080">
    <property type="entry name" value="PRK09533.1"/>
    <property type="match status" value="1"/>
</dbReference>
<keyword evidence="7 11" id="KW-0808">Transferase</keyword>
<dbReference type="Pfam" id="PF00923">
    <property type="entry name" value="TAL_FSA"/>
    <property type="match status" value="1"/>
</dbReference>
<reference evidence="13 14" key="1">
    <citation type="submission" date="2019-04" db="EMBL/GenBank/DDBJ databases">
        <title>Genome of a novel bacterium Candidatus Jettenia ecosi reconstructed from metagenome of an anammox bioreactor.</title>
        <authorList>
            <person name="Mardanov A.V."/>
            <person name="Beletsky A.V."/>
            <person name="Ravin N.V."/>
            <person name="Botchkova E.A."/>
            <person name="Litti Y.V."/>
            <person name="Nozhevnikova A.N."/>
        </authorList>
    </citation>
    <scope>NUCLEOTIDE SEQUENCE [LARGE SCALE GENOMIC DNA]</scope>
    <source>
        <strain evidence="13">J2</strain>
    </source>
</reference>
<accession>A0A533QL89</accession>
<dbReference type="InterPro" id="IPR001585">
    <property type="entry name" value="TAL/FSA"/>
</dbReference>
<comment type="pathway">
    <text evidence="12">Carbohydrate degradation; glycolysis; D-glyceraldehyde 3-phosphate and glycerone phosphate from D-glucose: step 2/4.</text>
</comment>
<keyword evidence="12" id="KW-0324">Glycolysis</keyword>
<evidence type="ECO:0000256" key="8">
    <source>
        <dbReference type="ARBA" id="ARBA00023126"/>
    </source>
</evidence>
<comment type="catalytic activity">
    <reaction evidence="10 11">
        <text>D-sedoheptulose 7-phosphate + D-glyceraldehyde 3-phosphate = D-erythrose 4-phosphate + beta-D-fructose 6-phosphate</text>
        <dbReference type="Rhea" id="RHEA:17053"/>
        <dbReference type="ChEBI" id="CHEBI:16897"/>
        <dbReference type="ChEBI" id="CHEBI:57483"/>
        <dbReference type="ChEBI" id="CHEBI:57634"/>
        <dbReference type="ChEBI" id="CHEBI:59776"/>
        <dbReference type="EC" id="2.2.1.2"/>
    </reaction>
</comment>
<evidence type="ECO:0000313" key="13">
    <source>
        <dbReference type="EMBL" id="TLD43561.1"/>
    </source>
</evidence>
<dbReference type="HAMAP" id="MF_00493">
    <property type="entry name" value="Transaldolase_2"/>
    <property type="match status" value="1"/>
</dbReference>
<comment type="similarity">
    <text evidence="12">Belongs to the GPI family.</text>
</comment>
<dbReference type="UniPathway" id="UPA00115">
    <property type="reaction ID" value="UER00414"/>
</dbReference>
<comment type="pathway">
    <text evidence="3 11">Carbohydrate degradation; pentose phosphate pathway; D-glyceraldehyde 3-phosphate and beta-D-fructose 6-phosphate from D-ribose 5-phosphate and D-xylulose 5-phosphate (non-oxidative stage): step 2/3.</text>
</comment>
<dbReference type="GO" id="GO:0004347">
    <property type="term" value="F:glucose-6-phosphate isomerase activity"/>
    <property type="evidence" value="ECO:0007669"/>
    <property type="project" value="UniProtKB-EC"/>
</dbReference>
<comment type="caution">
    <text evidence="13">The sequence shown here is derived from an EMBL/GenBank/DDBJ whole genome shotgun (WGS) entry which is preliminary data.</text>
</comment>
<dbReference type="Gene3D" id="3.40.50.10490">
    <property type="entry name" value="Glucose-6-phosphate isomerase like protein, domain 1"/>
    <property type="match status" value="3"/>
</dbReference>
<sequence>MNPLLKLIEYGQSYWMDNLSRGMIKNGELKKRVTEQGLRGITSNPDIFNKAISNSNDYDEQIKHLVDEKRPVGEIYEELVVKDVQDACDILRPVFDASDEIDGYVSLEVSPYLAHDTEGTIEEAMRLYTAVKRPNVFIKIPGTPAGVPAIEHMLYEGVNVNITLLFSLESYEAVANAYIRALERRMAEGKPIQYVTSVASFFLSRIDTLTDQLLGHLIKPEQSRGQTPKPEKLLGKAAIANAKLAYQSFKRIFSGDRWEKLVEKGARVQRPLWASTSAKNPFYHDLCYVEPLIGPNTVNTMPAVTIKAFADHGILVKNSVEADSDKAQQTLSDLRKAGIDLDFVTRQLVNEGIQKFIDPYNALIKTLAHMRQKFLTHSIARQAINYGELGSIIPAIYSSMDDQQFARRLFAKDPLLWKSDPEQIKSIRNRLGWLDSIREFCRKAEGVKKFADEVKNDNFSHVVLLGMGGSSLCPEVCRETFGSATGWPQLIVLDNTDPAAVHDVESQINITSTLFLVSSKSGTTTETTCFYTYFYEQVKQTGKENPGNHFVVITDPGSPLVKEAHTKGFRYIFENPEDIGGRYSALSYFGLVPMALIGIDILSILDNAYQMQLSCGPAIPTESNPGATLGALLGMCHRYSRNKVTFVFSEFVDAFGSWVEQLLAESTGKEGQGLVPVIGEPLGSPEVYNNDRIFIYLYTIDQENKDIKEKLLALEKSGHPVVRIELRNTMNLGAEFYRWELVTAVAGAVIGINPFDEPNVAESKKNTNDLLSEWKQKGSFSEEKPTVKAEGLAVYCDNSQKWLSHIKQDSLSQFLNTFLSLARPGDYITLLPYFLYTSKQNGILQTLRHKLRNHYKVATTLGYGPRYLHSTGQLHKGGPDTGIFILFTADTDKDIQILGESWSFAVLQRGQALGDFRSLNNKGRRLIRIHLGKDIEQGLKKIEELL</sequence>
<dbReference type="PRINTS" id="PR00662">
    <property type="entry name" value="G6PISOMERASE"/>
</dbReference>
<dbReference type="GO" id="GO:0005737">
    <property type="term" value="C:cytoplasm"/>
    <property type="evidence" value="ECO:0007669"/>
    <property type="project" value="UniProtKB-SubCell"/>
</dbReference>
<protein>
    <recommendedName>
        <fullName evidence="5 11">Transaldolase</fullName>
        <ecNumber evidence="5 11">2.2.1.2</ecNumber>
    </recommendedName>
</protein>
<evidence type="ECO:0000256" key="4">
    <source>
        <dbReference type="ARBA" id="ARBA00008426"/>
    </source>
</evidence>
<dbReference type="Gene3D" id="3.20.20.70">
    <property type="entry name" value="Aldolase class I"/>
    <property type="match status" value="1"/>
</dbReference>
<evidence type="ECO:0000256" key="6">
    <source>
        <dbReference type="ARBA" id="ARBA00022490"/>
    </source>
</evidence>
<name>A0A533QL89_9BACT</name>
<dbReference type="AlphaFoldDB" id="A0A533QL89"/>
<dbReference type="InterPro" id="IPR004732">
    <property type="entry name" value="Transaldolase_2"/>
</dbReference>
<keyword evidence="9 11" id="KW-0704">Schiff base</keyword>
<dbReference type="EC" id="2.2.1.2" evidence="5 11"/>
<dbReference type="InterPro" id="IPR018225">
    <property type="entry name" value="Transaldolase_AS"/>
</dbReference>
<keyword evidence="12" id="KW-0312">Gluconeogenesis</keyword>